<dbReference type="RefSeq" id="WP_270364379.1">
    <property type="nucleotide sequence ID" value="NZ_JARQAI010000024.1"/>
</dbReference>
<dbReference type="Proteomes" id="UP001269061">
    <property type="component" value="Unassembled WGS sequence"/>
</dbReference>
<evidence type="ECO:0000259" key="1">
    <source>
        <dbReference type="Pfam" id="PF08980"/>
    </source>
</evidence>
<name>A0AAE4I1T5_9ENTE</name>
<dbReference type="EMBL" id="JARQAZ010000005">
    <property type="protein sequence ID" value="MDT2770523.1"/>
    <property type="molecule type" value="Genomic_DNA"/>
</dbReference>
<gene>
    <name evidence="2" type="ORF">P7H00_12520</name>
    <name evidence="3" type="ORF">P7H46_06650</name>
</gene>
<feature type="domain" description="DUF1883" evidence="1">
    <location>
        <begin position="16"/>
        <end position="70"/>
    </location>
</feature>
<dbReference type="AlphaFoldDB" id="A0AAE4I1T5"/>
<dbReference type="Gene3D" id="4.10.1210.10">
    <property type="entry name" value="Atu1913-like"/>
    <property type="match status" value="1"/>
</dbReference>
<dbReference type="SUPFAM" id="SSF141099">
    <property type="entry name" value="Atu1913-like"/>
    <property type="match status" value="1"/>
</dbReference>
<protein>
    <submittedName>
        <fullName evidence="2">DUF1883 domain-containing protein</fullName>
    </submittedName>
</protein>
<evidence type="ECO:0000313" key="5">
    <source>
        <dbReference type="Proteomes" id="UP001269061"/>
    </source>
</evidence>
<evidence type="ECO:0000313" key="4">
    <source>
        <dbReference type="Proteomes" id="UP001180842"/>
    </source>
</evidence>
<sequence>MTKIPYVDSNGPVQATVKLSHASDVFLVDSSNFRKYQAGQRFNYYGGHFTKTPVTISAPKAGRWYLIVNGSPRYQYSFN</sequence>
<dbReference type="Proteomes" id="UP001180842">
    <property type="component" value="Unassembled WGS sequence"/>
</dbReference>
<keyword evidence="5" id="KW-1185">Reference proteome</keyword>
<dbReference type="InterPro" id="IPR015073">
    <property type="entry name" value="DUF1883"/>
</dbReference>
<proteinExistence type="predicted"/>
<dbReference type="Pfam" id="PF08980">
    <property type="entry name" value="DUF1883"/>
    <property type="match status" value="1"/>
</dbReference>
<comment type="caution">
    <text evidence="2">The sequence shown here is derived from an EMBL/GenBank/DDBJ whole genome shotgun (WGS) entry which is preliminary data.</text>
</comment>
<organism evidence="2 4">
    <name type="scientific">Enterococcus pseudoavium</name>
    <dbReference type="NCBI Taxonomy" id="44007"/>
    <lineage>
        <taxon>Bacteria</taxon>
        <taxon>Bacillati</taxon>
        <taxon>Bacillota</taxon>
        <taxon>Bacilli</taxon>
        <taxon>Lactobacillales</taxon>
        <taxon>Enterococcaceae</taxon>
        <taxon>Enterococcus</taxon>
    </lineage>
</organism>
<dbReference type="EMBL" id="JARQAI010000024">
    <property type="protein sequence ID" value="MDT2737934.1"/>
    <property type="molecule type" value="Genomic_DNA"/>
</dbReference>
<evidence type="ECO:0000313" key="2">
    <source>
        <dbReference type="EMBL" id="MDT2737934.1"/>
    </source>
</evidence>
<evidence type="ECO:0000313" key="3">
    <source>
        <dbReference type="EMBL" id="MDT2770523.1"/>
    </source>
</evidence>
<reference evidence="2 5" key="1">
    <citation type="submission" date="2023-03" db="EMBL/GenBank/DDBJ databases">
        <authorList>
            <person name="Shen W."/>
            <person name="Cai J."/>
        </authorList>
    </citation>
    <scope>NUCLEOTIDE SEQUENCE</scope>
    <source>
        <strain evidence="2">P69-2</strain>
        <strain evidence="3 5">Y59</strain>
    </source>
</reference>
<accession>A0AAE4I1T5</accession>
<dbReference type="InterPro" id="IPR036488">
    <property type="entry name" value="DUF1883-like_sf"/>
</dbReference>